<gene>
    <name evidence="1" type="ORF">ACFQVC_39605</name>
</gene>
<evidence type="ECO:0008006" key="3">
    <source>
        <dbReference type="Google" id="ProtNLM"/>
    </source>
</evidence>
<proteinExistence type="predicted"/>
<reference evidence="2" key="1">
    <citation type="journal article" date="2019" name="Int. J. Syst. Evol. Microbiol.">
        <title>The Global Catalogue of Microorganisms (GCM) 10K type strain sequencing project: providing services to taxonomists for standard genome sequencing and annotation.</title>
        <authorList>
            <consortium name="The Broad Institute Genomics Platform"/>
            <consortium name="The Broad Institute Genome Sequencing Center for Infectious Disease"/>
            <person name="Wu L."/>
            <person name="Ma J."/>
        </authorList>
    </citation>
    <scope>NUCLEOTIDE SEQUENCE [LARGE SCALE GENOMIC DNA]</scope>
    <source>
        <strain evidence="2">SYNS20</strain>
    </source>
</reference>
<evidence type="ECO:0000313" key="1">
    <source>
        <dbReference type="EMBL" id="MFC7310306.1"/>
    </source>
</evidence>
<accession>A0ABW2JY20</accession>
<protein>
    <recommendedName>
        <fullName evidence="3">Thymidylate kinase</fullName>
    </recommendedName>
</protein>
<keyword evidence="2" id="KW-1185">Reference proteome</keyword>
<dbReference type="Gene3D" id="3.40.50.300">
    <property type="entry name" value="P-loop containing nucleotide triphosphate hydrolases"/>
    <property type="match status" value="1"/>
</dbReference>
<dbReference type="SUPFAM" id="SSF52540">
    <property type="entry name" value="P-loop containing nucleoside triphosphate hydrolases"/>
    <property type="match status" value="1"/>
</dbReference>
<dbReference type="EMBL" id="JBHTCF010000031">
    <property type="protein sequence ID" value="MFC7310306.1"/>
    <property type="molecule type" value="Genomic_DNA"/>
</dbReference>
<dbReference type="InterPro" id="IPR027417">
    <property type="entry name" value="P-loop_NTPase"/>
</dbReference>
<name>A0ABW2JY20_9ACTN</name>
<comment type="caution">
    <text evidence="1">The sequence shown here is derived from an EMBL/GenBank/DDBJ whole genome shotgun (WGS) entry which is preliminary data.</text>
</comment>
<evidence type="ECO:0000313" key="2">
    <source>
        <dbReference type="Proteomes" id="UP001596523"/>
    </source>
</evidence>
<dbReference type="Proteomes" id="UP001596523">
    <property type="component" value="Unassembled WGS sequence"/>
</dbReference>
<organism evidence="1 2">
    <name type="scientific">Streptomyces monticola</name>
    <dbReference type="NCBI Taxonomy" id="2666263"/>
    <lineage>
        <taxon>Bacteria</taxon>
        <taxon>Bacillati</taxon>
        <taxon>Actinomycetota</taxon>
        <taxon>Actinomycetes</taxon>
        <taxon>Kitasatosporales</taxon>
        <taxon>Streptomycetaceae</taxon>
        <taxon>Streptomyces</taxon>
    </lineage>
</organism>
<dbReference type="RefSeq" id="WP_381840576.1">
    <property type="nucleotide sequence ID" value="NZ_JBHTCF010000031.1"/>
</dbReference>
<sequence length="216" mass="24044">MAAAHGFCVLLGPDYAGKSSALFRLRQTAPQWRTVSVDDAYLAPEHALIGRLRREVPAVAGADATAQLDAWSPEFLATLLGTAVVHLRDEVARHTAHGPVVVDSYYYKILAKCRLAGVRENPMFAWWRSFPQPVRVLRLEVPPRTTWRRCGAGAALNSLEHYGEKPDWEGFRRYQSDLDKIMREETDGLPVTVVPAQDNPADTAAALQEALAHEFR</sequence>